<accession>A0ABS1V1Z2</accession>
<evidence type="ECO:0000259" key="1">
    <source>
        <dbReference type="Pfam" id="PF07883"/>
    </source>
</evidence>
<dbReference type="Pfam" id="PF07883">
    <property type="entry name" value="Cupin_2"/>
    <property type="match status" value="1"/>
</dbReference>
<reference evidence="2 3" key="1">
    <citation type="submission" date="2021-01" db="EMBL/GenBank/DDBJ databases">
        <title>Belnapia mucosa sp. nov. and Belnapia arida sp. nov., isolated from the Tabernas Desert (Almeria, Spain).</title>
        <authorList>
            <person name="Molina-Menor E."/>
            <person name="Vidal-Verdu A."/>
            <person name="Calonge A."/>
            <person name="Satari L."/>
            <person name="Pereto Magraner J."/>
            <person name="Porcar Miralles M."/>
        </authorList>
    </citation>
    <scope>NUCLEOTIDE SEQUENCE [LARGE SCALE GENOMIC DNA]</scope>
    <source>
        <strain evidence="2 3">T6</strain>
    </source>
</reference>
<comment type="caution">
    <text evidence="2">The sequence shown here is derived from an EMBL/GenBank/DDBJ whole genome shotgun (WGS) entry which is preliminary data.</text>
</comment>
<evidence type="ECO:0000313" key="3">
    <source>
        <dbReference type="Proteomes" id="UP000606490"/>
    </source>
</evidence>
<dbReference type="InterPro" id="IPR013096">
    <property type="entry name" value="Cupin_2"/>
</dbReference>
<protein>
    <submittedName>
        <fullName evidence="2">Cupin domain-containing protein</fullName>
    </submittedName>
</protein>
<dbReference type="InterPro" id="IPR014710">
    <property type="entry name" value="RmlC-like_jellyroll"/>
</dbReference>
<feature type="domain" description="Cupin type-2" evidence="1">
    <location>
        <begin position="36"/>
        <end position="96"/>
    </location>
</feature>
<organism evidence="2 3">
    <name type="scientific">Belnapia mucosa</name>
    <dbReference type="NCBI Taxonomy" id="2804532"/>
    <lineage>
        <taxon>Bacteria</taxon>
        <taxon>Pseudomonadati</taxon>
        <taxon>Pseudomonadota</taxon>
        <taxon>Alphaproteobacteria</taxon>
        <taxon>Acetobacterales</taxon>
        <taxon>Roseomonadaceae</taxon>
        <taxon>Belnapia</taxon>
    </lineage>
</organism>
<dbReference type="Proteomes" id="UP000606490">
    <property type="component" value="Unassembled WGS sequence"/>
</dbReference>
<keyword evidence="3" id="KW-1185">Reference proteome</keyword>
<gene>
    <name evidence="2" type="ORF">JMJ55_10245</name>
</gene>
<dbReference type="InterPro" id="IPR011051">
    <property type="entry name" value="RmlC_Cupin_sf"/>
</dbReference>
<dbReference type="SUPFAM" id="SSF51182">
    <property type="entry name" value="RmlC-like cupins"/>
    <property type="match status" value="1"/>
</dbReference>
<dbReference type="EMBL" id="JAEUXJ010000003">
    <property type="protein sequence ID" value="MBL6455705.1"/>
    <property type="molecule type" value="Genomic_DNA"/>
</dbReference>
<dbReference type="Gene3D" id="2.60.120.10">
    <property type="entry name" value="Jelly Rolls"/>
    <property type="match status" value="1"/>
</dbReference>
<evidence type="ECO:0000313" key="2">
    <source>
        <dbReference type="EMBL" id="MBL6455705.1"/>
    </source>
</evidence>
<dbReference type="RefSeq" id="WP_202825433.1">
    <property type="nucleotide sequence ID" value="NZ_JAEUXJ010000003.1"/>
</dbReference>
<sequence>MTFLFEAARAARLPNAPGRLSAEVFRHGSLEVRWYAPRGVDSQVPHDRDEVYVVISGHGRFRCAGEVGDCRAGDLLFAPAGAEHRFEDFSDDFATWVIFYGPEGGEAA</sequence>
<name>A0ABS1V1Z2_9PROT</name>
<proteinExistence type="predicted"/>